<gene>
    <name evidence="2" type="ORF">E0H92_21840</name>
</gene>
<organism evidence="2 3">
    <name type="scientific">Kribbella speibonae</name>
    <dbReference type="NCBI Taxonomy" id="1572660"/>
    <lineage>
        <taxon>Bacteria</taxon>
        <taxon>Bacillati</taxon>
        <taxon>Actinomycetota</taxon>
        <taxon>Actinomycetes</taxon>
        <taxon>Propionibacteriales</taxon>
        <taxon>Kribbellaceae</taxon>
        <taxon>Kribbella</taxon>
    </lineage>
</organism>
<comment type="caution">
    <text evidence="2">The sequence shown here is derived from an EMBL/GenBank/DDBJ whole genome shotgun (WGS) entry which is preliminary data.</text>
</comment>
<keyword evidence="1" id="KW-1133">Transmembrane helix</keyword>
<evidence type="ECO:0000313" key="3">
    <source>
        <dbReference type="Proteomes" id="UP000294225"/>
    </source>
</evidence>
<evidence type="ECO:0000256" key="1">
    <source>
        <dbReference type="SAM" id="Phobius"/>
    </source>
</evidence>
<dbReference type="AlphaFoldDB" id="A0A4R0INZ5"/>
<dbReference type="Proteomes" id="UP000294225">
    <property type="component" value="Unassembled WGS sequence"/>
</dbReference>
<evidence type="ECO:0000313" key="2">
    <source>
        <dbReference type="EMBL" id="TCC35401.1"/>
    </source>
</evidence>
<dbReference type="RefSeq" id="WP_131497576.1">
    <property type="nucleotide sequence ID" value="NZ_SJKC01000003.1"/>
</dbReference>
<dbReference type="Pfam" id="PF19953">
    <property type="entry name" value="EACC1"/>
    <property type="match status" value="1"/>
</dbReference>
<proteinExistence type="predicted"/>
<accession>A0A4R0INZ5</accession>
<feature type="transmembrane region" description="Helical" evidence="1">
    <location>
        <begin position="58"/>
        <end position="80"/>
    </location>
</feature>
<protein>
    <submittedName>
        <fullName evidence="2">Uncharacterized protein</fullName>
    </submittedName>
</protein>
<dbReference type="EMBL" id="SJKC01000003">
    <property type="protein sequence ID" value="TCC35401.1"/>
    <property type="molecule type" value="Genomic_DNA"/>
</dbReference>
<dbReference type="InterPro" id="IPR045428">
    <property type="entry name" value="EACC1"/>
</dbReference>
<reference evidence="2 3" key="1">
    <citation type="submission" date="2019-02" db="EMBL/GenBank/DDBJ databases">
        <title>Kribbella capetownensis sp. nov. and Kribbella speibonae sp. nov., isolated from soil.</title>
        <authorList>
            <person name="Curtis S.M."/>
            <person name="Norton I."/>
            <person name="Everest G.J."/>
            <person name="Meyers P.R."/>
        </authorList>
    </citation>
    <scope>NUCLEOTIDE SEQUENCE [LARGE SCALE GENOMIC DNA]</scope>
    <source>
        <strain evidence="2 3">YM55</strain>
    </source>
</reference>
<keyword evidence="1" id="KW-0472">Membrane</keyword>
<name>A0A4R0INZ5_9ACTN</name>
<keyword evidence="1" id="KW-0812">Transmembrane</keyword>
<sequence>MSTAESPADIAISVSEAPDADAEIRSLFRWLQREEDVPRPTFTQSAPGPEDMGGVSDVLVVALGSGGVGAALAASLSIWVRQRTSDLKLTFRGQKGTVELDGKRIKDPIALIAAIREAVGEL</sequence>